<evidence type="ECO:0000313" key="2">
    <source>
        <dbReference type="Proteomes" id="UP001652394"/>
    </source>
</evidence>
<dbReference type="PIRSF" id="PIRSF004681">
    <property type="entry name" value="UCP004681"/>
    <property type="match status" value="1"/>
</dbReference>
<comment type="caution">
    <text evidence="1">The sequence shown here is derived from an EMBL/GenBank/DDBJ whole genome shotgun (WGS) entry which is preliminary data.</text>
</comment>
<dbReference type="PANTHER" id="PTHR30615:SF2">
    <property type="entry name" value="YJBQ FAMILY PROTEIN"/>
    <property type="match status" value="1"/>
</dbReference>
<dbReference type="InterPro" id="IPR035917">
    <property type="entry name" value="YjbQ-like_sf"/>
</dbReference>
<name>A0ABT2TDQ0_9FIRM</name>
<dbReference type="EMBL" id="JAOQJX010000022">
    <property type="protein sequence ID" value="MCU6748413.1"/>
    <property type="molecule type" value="Genomic_DNA"/>
</dbReference>
<dbReference type="PANTHER" id="PTHR30615">
    <property type="entry name" value="UNCHARACTERIZED PROTEIN YJBQ-RELATED"/>
    <property type="match status" value="1"/>
</dbReference>
<gene>
    <name evidence="1" type="ORF">OCV51_12230</name>
</gene>
<keyword evidence="2" id="KW-1185">Reference proteome</keyword>
<proteinExistence type="predicted"/>
<dbReference type="RefSeq" id="WP_059066149.1">
    <property type="nucleotide sequence ID" value="NZ_JAOQJX010000022.1"/>
</dbReference>
<dbReference type="NCBIfam" id="TIGR00149">
    <property type="entry name" value="TIGR00149_YjbQ"/>
    <property type="match status" value="1"/>
</dbReference>
<dbReference type="Pfam" id="PF01894">
    <property type="entry name" value="YjbQ"/>
    <property type="match status" value="1"/>
</dbReference>
<dbReference type="InterPro" id="IPR001602">
    <property type="entry name" value="UPF0047_YjbQ-like"/>
</dbReference>
<accession>A0ABT2TDQ0</accession>
<evidence type="ECO:0000313" key="1">
    <source>
        <dbReference type="EMBL" id="MCU6748413.1"/>
    </source>
</evidence>
<dbReference type="Proteomes" id="UP001652394">
    <property type="component" value="Unassembled WGS sequence"/>
</dbReference>
<dbReference type="SUPFAM" id="SSF111038">
    <property type="entry name" value="YjbQ-like"/>
    <property type="match status" value="1"/>
</dbReference>
<organism evidence="1 2">
    <name type="scientific">Faecalicatena acetigenes</name>
    <dbReference type="NCBI Taxonomy" id="2981790"/>
    <lineage>
        <taxon>Bacteria</taxon>
        <taxon>Bacillati</taxon>
        <taxon>Bacillota</taxon>
        <taxon>Clostridia</taxon>
        <taxon>Lachnospirales</taxon>
        <taxon>Lachnospiraceae</taxon>
        <taxon>Faecalicatena</taxon>
    </lineage>
</organism>
<sequence>MISYRKYLEFKFNEKETVKNITNHVEMILEESGIQEGVIIISVQHTTASIFINDDEEGLIEDTLEFLDSLIPDCKVPCYRHNQSEKDAPAHLKRNFMGRSEIISVTEGQMDLGNWEQIFYADFYGTRKKKICVKVMGE</sequence>
<dbReference type="Gene3D" id="2.60.120.460">
    <property type="entry name" value="YjbQ-like"/>
    <property type="match status" value="1"/>
</dbReference>
<reference evidence="1 2" key="1">
    <citation type="journal article" date="2021" name="ISME Commun">
        <title>Automated analysis of genomic sequences facilitates high-throughput and comprehensive description of bacteria.</title>
        <authorList>
            <person name="Hitch T.C.A."/>
        </authorList>
    </citation>
    <scope>NUCLEOTIDE SEQUENCE [LARGE SCALE GENOMIC DNA]</scope>
    <source>
        <strain evidence="1 2">H2_18</strain>
    </source>
</reference>
<protein>
    <submittedName>
        <fullName evidence="1">Secondary thiamine-phosphate synthase enzyme YjbQ</fullName>
    </submittedName>
</protein>